<comment type="caution">
    <text evidence="1">The sequence shown here is derived from an EMBL/GenBank/DDBJ whole genome shotgun (WGS) entry which is preliminary data.</text>
</comment>
<evidence type="ECO:0000313" key="2">
    <source>
        <dbReference type="Proteomes" id="UP000593560"/>
    </source>
</evidence>
<dbReference type="AlphaFoldDB" id="A0A7J9GBW1"/>
<evidence type="ECO:0000313" key="1">
    <source>
        <dbReference type="EMBL" id="MBA0795066.1"/>
    </source>
</evidence>
<protein>
    <submittedName>
        <fullName evidence="1">Uncharacterized protein</fullName>
    </submittedName>
</protein>
<dbReference type="EMBL" id="JABFAD010000003">
    <property type="protein sequence ID" value="MBA0795066.1"/>
    <property type="molecule type" value="Genomic_DNA"/>
</dbReference>
<sequence length="35" mass="4181">MVFSSLLHLPTMHVPLIHLTILRCRRKIFRQPLRG</sequence>
<reference evidence="1 2" key="1">
    <citation type="journal article" date="2019" name="Genome Biol. Evol.">
        <title>Insights into the evolution of the New World diploid cottons (Gossypium, subgenus Houzingenia) based on genome sequencing.</title>
        <authorList>
            <person name="Grover C.E."/>
            <person name="Arick M.A. 2nd"/>
            <person name="Thrash A."/>
            <person name="Conover J.L."/>
            <person name="Sanders W.S."/>
            <person name="Peterson D.G."/>
            <person name="Frelichowski J.E."/>
            <person name="Scheffler J.A."/>
            <person name="Scheffler B.E."/>
            <person name="Wendel J.F."/>
        </authorList>
    </citation>
    <scope>NUCLEOTIDE SEQUENCE [LARGE SCALE GENOMIC DNA]</scope>
    <source>
        <strain evidence="1">0</strain>
        <tissue evidence="1">Leaf</tissue>
    </source>
</reference>
<keyword evidence="2" id="KW-1185">Reference proteome</keyword>
<gene>
    <name evidence="1" type="ORF">Gohar_019341</name>
</gene>
<proteinExistence type="predicted"/>
<name>A0A7J9GBW1_9ROSI</name>
<accession>A0A7J9GBW1</accession>
<organism evidence="1 2">
    <name type="scientific">Gossypium harknessii</name>
    <dbReference type="NCBI Taxonomy" id="34285"/>
    <lineage>
        <taxon>Eukaryota</taxon>
        <taxon>Viridiplantae</taxon>
        <taxon>Streptophyta</taxon>
        <taxon>Embryophyta</taxon>
        <taxon>Tracheophyta</taxon>
        <taxon>Spermatophyta</taxon>
        <taxon>Magnoliopsida</taxon>
        <taxon>eudicotyledons</taxon>
        <taxon>Gunneridae</taxon>
        <taxon>Pentapetalae</taxon>
        <taxon>rosids</taxon>
        <taxon>malvids</taxon>
        <taxon>Malvales</taxon>
        <taxon>Malvaceae</taxon>
        <taxon>Malvoideae</taxon>
        <taxon>Gossypium</taxon>
    </lineage>
</organism>
<dbReference type="Proteomes" id="UP000593560">
    <property type="component" value="Unassembled WGS sequence"/>
</dbReference>